<evidence type="ECO:0000313" key="1">
    <source>
        <dbReference type="EMBL" id="GHD56175.1"/>
    </source>
</evidence>
<evidence type="ECO:0000313" key="2">
    <source>
        <dbReference type="Proteomes" id="UP000604737"/>
    </source>
</evidence>
<dbReference type="RefSeq" id="WP_189458355.1">
    <property type="nucleotide sequence ID" value="NZ_BMYO01000001.1"/>
</dbReference>
<dbReference type="EMBL" id="BMYO01000001">
    <property type="protein sequence ID" value="GHD56175.1"/>
    <property type="molecule type" value="Genomic_DNA"/>
</dbReference>
<accession>A0ABQ3GVW7</accession>
<keyword evidence="2" id="KW-1185">Reference proteome</keyword>
<name>A0ABQ3GVW7_9NEIS</name>
<sequence length="163" mass="17448">MVAVATNTLLSALPVKEQSVITQIRNTNARIATEVGKIDFSYPGATAAYGFDGIRSAHGIANMTISFGNIGFVRTLYRSRPDIGGLYVAASLARKKVKLCWMSYAEAAATGHAGGAIPTLIEFSGTGGGRIMLEYARDLVIYTPDHYANYSLVTEHGQPARTM</sequence>
<reference evidence="2" key="1">
    <citation type="journal article" date="2019" name="Int. J. Syst. Evol. Microbiol.">
        <title>The Global Catalogue of Microorganisms (GCM) 10K type strain sequencing project: providing services to taxonomists for standard genome sequencing and annotation.</title>
        <authorList>
            <consortium name="The Broad Institute Genomics Platform"/>
            <consortium name="The Broad Institute Genome Sequencing Center for Infectious Disease"/>
            <person name="Wu L."/>
            <person name="Ma J."/>
        </authorList>
    </citation>
    <scope>NUCLEOTIDE SEQUENCE [LARGE SCALE GENOMIC DNA]</scope>
    <source>
        <strain evidence="2">KCTC 23701</strain>
    </source>
</reference>
<organism evidence="1 2">
    <name type="scientific">Jeongeupia chitinilytica</name>
    <dbReference type="NCBI Taxonomy" id="1041641"/>
    <lineage>
        <taxon>Bacteria</taxon>
        <taxon>Pseudomonadati</taxon>
        <taxon>Pseudomonadota</taxon>
        <taxon>Betaproteobacteria</taxon>
        <taxon>Neisseriales</taxon>
        <taxon>Chitinibacteraceae</taxon>
        <taxon>Jeongeupia</taxon>
    </lineage>
</organism>
<proteinExistence type="predicted"/>
<dbReference type="Proteomes" id="UP000604737">
    <property type="component" value="Unassembled WGS sequence"/>
</dbReference>
<comment type="caution">
    <text evidence="1">The sequence shown here is derived from an EMBL/GenBank/DDBJ whole genome shotgun (WGS) entry which is preliminary data.</text>
</comment>
<protein>
    <submittedName>
        <fullName evidence="1">Uncharacterized protein</fullName>
    </submittedName>
</protein>
<gene>
    <name evidence="1" type="ORF">GCM10007350_02750</name>
</gene>